<evidence type="ECO:0000313" key="4">
    <source>
        <dbReference type="Proteomes" id="UP000305874"/>
    </source>
</evidence>
<dbReference type="Proteomes" id="UP000033664">
    <property type="component" value="Unassembled WGS sequence"/>
</dbReference>
<evidence type="ECO:0000313" key="3">
    <source>
        <dbReference type="Proteomes" id="UP000033664"/>
    </source>
</evidence>
<accession>A0A0F4Q0Z2</accession>
<reference evidence="1 3" key="1">
    <citation type="journal article" date="2015" name="BMC Genomics">
        <title>Genome mining reveals unlocked bioactive potential of marine Gram-negative bacteria.</title>
        <authorList>
            <person name="Machado H."/>
            <person name="Sonnenschein E.C."/>
            <person name="Melchiorsen J."/>
            <person name="Gram L."/>
        </authorList>
    </citation>
    <scope>NUCLEOTIDE SEQUENCE [LARGE SCALE GENOMIC DNA]</scope>
    <source>
        <strain evidence="1 3">S3137</strain>
    </source>
</reference>
<sequence>MSNEKSELFAEFFQIQESVNVVVESIESALVPTDADALERDIPPLFRLANEVNTLEQSALRPLRLLGETANELAHYLSLQSRKIDLILSHILMQESTDQPNERCQSYGGSGFTLRREQPMEVGQYVRCKLFLEQEAAAIYCYGEVIEVDTQDDGCLHKILFATIREQDQELLVRASLHAQTRQLKKRHEQQREN</sequence>
<dbReference type="OrthoDB" id="5890620at2"/>
<proteinExistence type="predicted"/>
<reference evidence="2 4" key="2">
    <citation type="submission" date="2017-12" db="EMBL/GenBank/DDBJ databases">
        <authorList>
            <person name="Paulsen S."/>
            <person name="Gram L.K."/>
        </authorList>
    </citation>
    <scope>NUCLEOTIDE SEQUENCE [LARGE SCALE GENOMIC DNA]</scope>
    <source>
        <strain evidence="2 4">S2897</strain>
    </source>
</reference>
<dbReference type="AlphaFoldDB" id="A0A0F4Q0Z2"/>
<evidence type="ECO:0000313" key="2">
    <source>
        <dbReference type="EMBL" id="TMP88181.1"/>
    </source>
</evidence>
<dbReference type="GeneID" id="58227587"/>
<dbReference type="STRING" id="151081.TW72_03690"/>
<name>A0A0F4Q0Z2_9GAMM</name>
<reference evidence="4" key="3">
    <citation type="submission" date="2019-06" db="EMBL/GenBank/DDBJ databases">
        <title>Co-occurence of chitin degradation, pigmentation and bioactivity in marine Pseudoalteromonas.</title>
        <authorList>
            <person name="Sonnenschein E.C."/>
            <person name="Bech P.K."/>
        </authorList>
    </citation>
    <scope>NUCLEOTIDE SEQUENCE [LARGE SCALE GENOMIC DNA]</scope>
    <source>
        <strain evidence="4">S2897</strain>
    </source>
</reference>
<keyword evidence="3" id="KW-1185">Reference proteome</keyword>
<evidence type="ECO:0000313" key="1">
    <source>
        <dbReference type="EMBL" id="KJZ01391.1"/>
    </source>
</evidence>
<comment type="caution">
    <text evidence="1">The sequence shown here is derived from an EMBL/GenBank/DDBJ whole genome shotgun (WGS) entry which is preliminary data.</text>
</comment>
<dbReference type="PATRIC" id="fig|151081.8.peg.911"/>
<dbReference type="eggNOG" id="ENOG5032S61">
    <property type="taxonomic scope" value="Bacteria"/>
</dbReference>
<dbReference type="RefSeq" id="WP_045978675.1">
    <property type="nucleotide sequence ID" value="NZ_JXXY01000004.1"/>
</dbReference>
<gene>
    <name evidence="2" type="ORF">CWC05_01710</name>
    <name evidence="1" type="ORF">TW72_03690</name>
</gene>
<protein>
    <submittedName>
        <fullName evidence="2">PilZ domain-containing protein</fullName>
    </submittedName>
</protein>
<dbReference type="EMBL" id="PNCG01000002">
    <property type="protein sequence ID" value="TMP88181.1"/>
    <property type="molecule type" value="Genomic_DNA"/>
</dbReference>
<organism evidence="1 3">
    <name type="scientific">Pseudoalteromonas ruthenica</name>
    <dbReference type="NCBI Taxonomy" id="151081"/>
    <lineage>
        <taxon>Bacteria</taxon>
        <taxon>Pseudomonadati</taxon>
        <taxon>Pseudomonadota</taxon>
        <taxon>Gammaproteobacteria</taxon>
        <taxon>Alteromonadales</taxon>
        <taxon>Pseudoalteromonadaceae</taxon>
        <taxon>Pseudoalteromonas</taxon>
    </lineage>
</organism>
<reference evidence="2" key="4">
    <citation type="submission" date="2019-09" db="EMBL/GenBank/DDBJ databases">
        <title>Co-occurence of chitin degradation, pigmentation and bioactivity in marine Pseudoalteromonas.</title>
        <authorList>
            <person name="Sonnenschein E.C."/>
            <person name="Bech P.K."/>
        </authorList>
    </citation>
    <scope>NUCLEOTIDE SEQUENCE</scope>
    <source>
        <strain evidence="2">S2897</strain>
    </source>
</reference>
<dbReference type="EMBL" id="JXXZ01000003">
    <property type="protein sequence ID" value="KJZ01391.1"/>
    <property type="molecule type" value="Genomic_DNA"/>
</dbReference>
<dbReference type="Proteomes" id="UP000305874">
    <property type="component" value="Unassembled WGS sequence"/>
</dbReference>